<dbReference type="InterPro" id="IPR029000">
    <property type="entry name" value="Cyclophilin-like_dom_sf"/>
</dbReference>
<feature type="signal peptide" evidence="2">
    <location>
        <begin position="1"/>
        <end position="29"/>
    </location>
</feature>
<reference evidence="4 5" key="1">
    <citation type="submission" date="2018-06" db="EMBL/GenBank/DDBJ databases">
        <authorList>
            <consortium name="Pathogen Informatics"/>
            <person name="Doyle S."/>
        </authorList>
    </citation>
    <scope>NUCLEOTIDE SEQUENCE [LARGE SCALE GENOMIC DNA]</scope>
    <source>
        <strain evidence="4 5">NCTC12020</strain>
    </source>
</reference>
<dbReference type="AlphaFoldDB" id="A0A380NMT2"/>
<accession>A0A380NMT2</accession>
<dbReference type="Gene3D" id="2.40.100.20">
    <property type="match status" value="1"/>
</dbReference>
<feature type="compositionally biased region" description="Basic and acidic residues" evidence="1">
    <location>
        <begin position="57"/>
        <end position="67"/>
    </location>
</feature>
<feature type="chain" id="PRO_5038581566" evidence="2">
    <location>
        <begin position="30"/>
        <end position="182"/>
    </location>
</feature>
<dbReference type="EMBL" id="UHIO01000001">
    <property type="protein sequence ID" value="SUP43268.1"/>
    <property type="molecule type" value="Genomic_DNA"/>
</dbReference>
<feature type="domain" description="Cyclophilin-like" evidence="3">
    <location>
        <begin position="73"/>
        <end position="180"/>
    </location>
</feature>
<evidence type="ECO:0000256" key="2">
    <source>
        <dbReference type="SAM" id="SignalP"/>
    </source>
</evidence>
<evidence type="ECO:0000313" key="5">
    <source>
        <dbReference type="Proteomes" id="UP000255367"/>
    </source>
</evidence>
<keyword evidence="2" id="KW-0732">Signal</keyword>
<keyword evidence="5" id="KW-1185">Reference proteome</keyword>
<dbReference type="SUPFAM" id="SSF50891">
    <property type="entry name" value="Cyclophilin-like"/>
    <property type="match status" value="1"/>
</dbReference>
<name>A0A380NMT2_9FIRM</name>
<organism evidence="4 5">
    <name type="scientific">Veillonella criceti</name>
    <dbReference type="NCBI Taxonomy" id="103891"/>
    <lineage>
        <taxon>Bacteria</taxon>
        <taxon>Bacillati</taxon>
        <taxon>Bacillota</taxon>
        <taxon>Negativicutes</taxon>
        <taxon>Veillonellales</taxon>
        <taxon>Veillonellaceae</taxon>
        <taxon>Veillonella</taxon>
    </lineage>
</organism>
<sequence length="182" mass="19781">MYSVQRMGQGLLIGLFFVLVSTVAGCTAAQPENSTATENGVNTVSSNGSINMVSEPKQSDTHAPESKQKSIQMHIGNQTIQVRLADTVAAEQFVNQLPQTLTLQDVNDNEKYIVLNTSFTTDSKVAGTIKAGQLKLWGHQGLVLFYKNFDSSYAYTDLGEVVDPVDWETLLGKGTVTITFSK</sequence>
<dbReference type="PROSITE" id="PS51257">
    <property type="entry name" value="PROKAR_LIPOPROTEIN"/>
    <property type="match status" value="1"/>
</dbReference>
<evidence type="ECO:0000313" key="4">
    <source>
        <dbReference type="EMBL" id="SUP43268.1"/>
    </source>
</evidence>
<dbReference type="Pfam" id="PF18050">
    <property type="entry name" value="Cyclophil_like2"/>
    <property type="match status" value="1"/>
</dbReference>
<feature type="region of interest" description="Disordered" evidence="1">
    <location>
        <begin position="32"/>
        <end position="67"/>
    </location>
</feature>
<proteinExistence type="predicted"/>
<dbReference type="Proteomes" id="UP000255367">
    <property type="component" value="Unassembled WGS sequence"/>
</dbReference>
<dbReference type="RefSeq" id="WP_115310300.1">
    <property type="nucleotide sequence ID" value="NZ_UHIO01000001.1"/>
</dbReference>
<dbReference type="InterPro" id="IPR041183">
    <property type="entry name" value="Cyclophilin-like"/>
</dbReference>
<evidence type="ECO:0000256" key="1">
    <source>
        <dbReference type="SAM" id="MobiDB-lite"/>
    </source>
</evidence>
<feature type="compositionally biased region" description="Polar residues" evidence="1">
    <location>
        <begin position="32"/>
        <end position="52"/>
    </location>
</feature>
<protein>
    <submittedName>
        <fullName evidence="4">Uncharacterized conserved protein</fullName>
    </submittedName>
</protein>
<dbReference type="OrthoDB" id="9801466at2"/>
<gene>
    <name evidence="4" type="ORF">NCTC12020_01126</name>
</gene>
<evidence type="ECO:0000259" key="3">
    <source>
        <dbReference type="Pfam" id="PF18050"/>
    </source>
</evidence>